<protein>
    <submittedName>
        <fullName evidence="2">CP family cyanate transporter-like MFS transporter</fullName>
    </submittedName>
</protein>
<name>A0ABU2BKR1_9MICC</name>
<dbReference type="RefSeq" id="WP_310291600.1">
    <property type="nucleotide sequence ID" value="NZ_BAAAWO010000001.1"/>
</dbReference>
<dbReference type="SUPFAM" id="SSF103473">
    <property type="entry name" value="MFS general substrate transporter"/>
    <property type="match status" value="1"/>
</dbReference>
<keyword evidence="1" id="KW-1133">Transmembrane helix</keyword>
<sequence>MSKMENPAADNPPTVPRPASRGFMVLSLLAVILVGLNLRAGITSASPLFLDLQEFLGYGPFVTALLPSIPTLVFAVAGMATAWLARRLGLSGTILLALGVLAAGLAFRALPTTWALLAGTVAAMCGIALCNVAMPSFIRENFADKTSMMTGLYTITMSVGATAASALSVPLALAAGSPTMGLATWSFLSVAAVLAFLPFMVMARSDRAATTSPSGVSPLSLIRTRRGMVITGLFTVQALMAYAMMSWLPSILISRSMSPADAGILLGALQAMTIPATMLSLWLVNKHGKLRGAFIMCSVMVAAGLAGLVWLPLSLAWLCAVAMGIGFSVFPLVLLVISHSGDTSEETTAMSTLAQSVGYLVATSGPFGMGLLYALSGDWTLPLLLLILVAGIQLWLGVVASGYRRGTPQRVQ</sequence>
<feature type="transmembrane region" description="Helical" evidence="1">
    <location>
        <begin position="357"/>
        <end position="375"/>
    </location>
</feature>
<evidence type="ECO:0000313" key="2">
    <source>
        <dbReference type="EMBL" id="MDR7359230.1"/>
    </source>
</evidence>
<organism evidence="2 3">
    <name type="scientific">Paeniglutamicibacter sulfureus</name>
    <dbReference type="NCBI Taxonomy" id="43666"/>
    <lineage>
        <taxon>Bacteria</taxon>
        <taxon>Bacillati</taxon>
        <taxon>Actinomycetota</taxon>
        <taxon>Actinomycetes</taxon>
        <taxon>Micrococcales</taxon>
        <taxon>Micrococcaceae</taxon>
        <taxon>Paeniglutamicibacter</taxon>
    </lineage>
</organism>
<dbReference type="InterPro" id="IPR052524">
    <property type="entry name" value="MFS_Cyanate_Porter"/>
</dbReference>
<dbReference type="Proteomes" id="UP001183817">
    <property type="component" value="Unassembled WGS sequence"/>
</dbReference>
<feature type="transmembrane region" description="Helical" evidence="1">
    <location>
        <begin position="315"/>
        <end position="337"/>
    </location>
</feature>
<feature type="transmembrane region" description="Helical" evidence="1">
    <location>
        <begin position="113"/>
        <end position="138"/>
    </location>
</feature>
<feature type="transmembrane region" description="Helical" evidence="1">
    <location>
        <begin position="224"/>
        <end position="244"/>
    </location>
</feature>
<feature type="transmembrane region" description="Helical" evidence="1">
    <location>
        <begin position="381"/>
        <end position="403"/>
    </location>
</feature>
<feature type="transmembrane region" description="Helical" evidence="1">
    <location>
        <begin position="88"/>
        <end position="107"/>
    </location>
</feature>
<keyword evidence="3" id="KW-1185">Reference proteome</keyword>
<evidence type="ECO:0000256" key="1">
    <source>
        <dbReference type="SAM" id="Phobius"/>
    </source>
</evidence>
<proteinExistence type="predicted"/>
<dbReference type="Gene3D" id="1.20.1250.20">
    <property type="entry name" value="MFS general substrate transporter like domains"/>
    <property type="match status" value="2"/>
</dbReference>
<keyword evidence="1" id="KW-0812">Transmembrane</keyword>
<accession>A0ABU2BKR1</accession>
<dbReference type="PANTHER" id="PTHR23523:SF2">
    <property type="entry name" value="2-NITROIMIDAZOLE TRANSPORTER"/>
    <property type="match status" value="1"/>
</dbReference>
<evidence type="ECO:0000313" key="3">
    <source>
        <dbReference type="Proteomes" id="UP001183817"/>
    </source>
</evidence>
<dbReference type="InterPro" id="IPR036259">
    <property type="entry name" value="MFS_trans_sf"/>
</dbReference>
<gene>
    <name evidence="2" type="ORF">J2S64_002921</name>
</gene>
<feature type="transmembrane region" description="Helical" evidence="1">
    <location>
        <begin position="264"/>
        <end position="283"/>
    </location>
</feature>
<feature type="transmembrane region" description="Helical" evidence="1">
    <location>
        <begin position="182"/>
        <end position="203"/>
    </location>
</feature>
<dbReference type="Pfam" id="PF07690">
    <property type="entry name" value="MFS_1"/>
    <property type="match status" value="1"/>
</dbReference>
<keyword evidence="1" id="KW-0472">Membrane</keyword>
<feature type="transmembrane region" description="Helical" evidence="1">
    <location>
        <begin position="150"/>
        <end position="176"/>
    </location>
</feature>
<dbReference type="PANTHER" id="PTHR23523">
    <property type="match status" value="1"/>
</dbReference>
<comment type="caution">
    <text evidence="2">The sequence shown here is derived from an EMBL/GenBank/DDBJ whole genome shotgun (WGS) entry which is preliminary data.</text>
</comment>
<feature type="transmembrane region" description="Helical" evidence="1">
    <location>
        <begin position="55"/>
        <end position="76"/>
    </location>
</feature>
<dbReference type="EMBL" id="JAVDYI010000001">
    <property type="protein sequence ID" value="MDR7359230.1"/>
    <property type="molecule type" value="Genomic_DNA"/>
</dbReference>
<feature type="transmembrane region" description="Helical" evidence="1">
    <location>
        <begin position="290"/>
        <end position="309"/>
    </location>
</feature>
<dbReference type="InterPro" id="IPR011701">
    <property type="entry name" value="MFS"/>
</dbReference>
<reference evidence="2 3" key="1">
    <citation type="submission" date="2023-07" db="EMBL/GenBank/DDBJ databases">
        <title>Sequencing the genomes of 1000 actinobacteria strains.</title>
        <authorList>
            <person name="Klenk H.-P."/>
        </authorList>
    </citation>
    <scope>NUCLEOTIDE SEQUENCE [LARGE SCALE GENOMIC DNA]</scope>
    <source>
        <strain evidence="2 3">DSM 20167</strain>
    </source>
</reference>